<gene>
    <name evidence="2" type="ORF">ANN_01194</name>
</gene>
<comment type="caution">
    <text evidence="2">The sequence shown here is derived from an EMBL/GenBank/DDBJ whole genome shotgun (WGS) entry which is preliminary data.</text>
</comment>
<dbReference type="EMBL" id="JAJSOF020000003">
    <property type="protein sequence ID" value="KAJ4449790.1"/>
    <property type="molecule type" value="Genomic_DNA"/>
</dbReference>
<feature type="compositionally biased region" description="Basic and acidic residues" evidence="1">
    <location>
        <begin position="36"/>
        <end position="45"/>
    </location>
</feature>
<feature type="compositionally biased region" description="Basic residues" evidence="1">
    <location>
        <begin position="49"/>
        <end position="59"/>
    </location>
</feature>
<reference evidence="2 3" key="1">
    <citation type="journal article" date="2022" name="Allergy">
        <title>Genome assembly and annotation of Periplaneta americana reveal a comprehensive cockroach allergen profile.</title>
        <authorList>
            <person name="Wang L."/>
            <person name="Xiong Q."/>
            <person name="Saelim N."/>
            <person name="Wang L."/>
            <person name="Nong W."/>
            <person name="Wan A.T."/>
            <person name="Shi M."/>
            <person name="Liu X."/>
            <person name="Cao Q."/>
            <person name="Hui J.H.L."/>
            <person name="Sookrung N."/>
            <person name="Leung T.F."/>
            <person name="Tungtrongchitr A."/>
            <person name="Tsui S.K.W."/>
        </authorList>
    </citation>
    <scope>NUCLEOTIDE SEQUENCE [LARGE SCALE GENOMIC DNA]</scope>
    <source>
        <strain evidence="2">PWHHKU_190912</strain>
    </source>
</reference>
<organism evidence="2 3">
    <name type="scientific">Periplaneta americana</name>
    <name type="common">American cockroach</name>
    <name type="synonym">Blatta americana</name>
    <dbReference type="NCBI Taxonomy" id="6978"/>
    <lineage>
        <taxon>Eukaryota</taxon>
        <taxon>Metazoa</taxon>
        <taxon>Ecdysozoa</taxon>
        <taxon>Arthropoda</taxon>
        <taxon>Hexapoda</taxon>
        <taxon>Insecta</taxon>
        <taxon>Pterygota</taxon>
        <taxon>Neoptera</taxon>
        <taxon>Polyneoptera</taxon>
        <taxon>Dictyoptera</taxon>
        <taxon>Blattodea</taxon>
        <taxon>Blattoidea</taxon>
        <taxon>Blattidae</taxon>
        <taxon>Blattinae</taxon>
        <taxon>Periplaneta</taxon>
    </lineage>
</organism>
<evidence type="ECO:0000313" key="3">
    <source>
        <dbReference type="Proteomes" id="UP001148838"/>
    </source>
</evidence>
<name>A0ABQ8TWY4_PERAM</name>
<proteinExistence type="predicted"/>
<keyword evidence="3" id="KW-1185">Reference proteome</keyword>
<feature type="region of interest" description="Disordered" evidence="1">
    <location>
        <begin position="1"/>
        <end position="22"/>
    </location>
</feature>
<feature type="compositionally biased region" description="Basic and acidic residues" evidence="1">
    <location>
        <begin position="60"/>
        <end position="69"/>
    </location>
</feature>
<accession>A0ABQ8TWY4</accession>
<evidence type="ECO:0000313" key="2">
    <source>
        <dbReference type="EMBL" id="KAJ4449790.1"/>
    </source>
</evidence>
<protein>
    <submittedName>
        <fullName evidence="2">Uncharacterized protein</fullName>
    </submittedName>
</protein>
<evidence type="ECO:0000256" key="1">
    <source>
        <dbReference type="SAM" id="MobiDB-lite"/>
    </source>
</evidence>
<dbReference type="Proteomes" id="UP001148838">
    <property type="component" value="Unassembled WGS sequence"/>
</dbReference>
<sequence length="76" mass="9236">MEDLREGGNEPPGSLKAICKKKRSKTRWRIEKIEVKQDGEQEEQSKAGWKTRRWSKTKRRLIDKIEERKKKDKKRR</sequence>
<feature type="region of interest" description="Disordered" evidence="1">
    <location>
        <begin position="36"/>
        <end position="76"/>
    </location>
</feature>